<dbReference type="InterPro" id="IPR029058">
    <property type="entry name" value="AB_hydrolase_fold"/>
</dbReference>
<evidence type="ECO:0000256" key="1">
    <source>
        <dbReference type="ARBA" id="ARBA00009431"/>
    </source>
</evidence>
<name>A0ABR2FXJ6_9ROSI</name>
<dbReference type="Proteomes" id="UP001472677">
    <property type="component" value="Unassembled WGS sequence"/>
</dbReference>
<reference evidence="3 5" key="1">
    <citation type="journal article" date="2024" name="G3 (Bethesda)">
        <title>Genome assembly of Hibiscus sabdariffa L. provides insights into metabolisms of medicinal natural products.</title>
        <authorList>
            <person name="Kim T."/>
        </authorList>
    </citation>
    <scope>NUCLEOTIDE SEQUENCE [LARGE SCALE GENOMIC DNA]</scope>
    <source>
        <strain evidence="3">TK-2024</strain>
        <tissue evidence="3">Old leaves</tissue>
    </source>
</reference>
<protein>
    <recommendedName>
        <fullName evidence="6">Serine carboxypeptidase-like 44</fullName>
    </recommendedName>
</protein>
<dbReference type="Pfam" id="PF00450">
    <property type="entry name" value="Peptidase_S10"/>
    <property type="match status" value="1"/>
</dbReference>
<keyword evidence="2" id="KW-0732">Signal</keyword>
<feature type="signal peptide" evidence="2">
    <location>
        <begin position="1"/>
        <end position="22"/>
    </location>
</feature>
<dbReference type="Gene3D" id="6.10.250.940">
    <property type="match status" value="1"/>
</dbReference>
<dbReference type="Gene3D" id="3.40.50.1820">
    <property type="entry name" value="alpha/beta hydrolase"/>
    <property type="match status" value="1"/>
</dbReference>
<dbReference type="EMBL" id="JBBPBM010000004">
    <property type="protein sequence ID" value="KAK8588986.1"/>
    <property type="molecule type" value="Genomic_DNA"/>
</dbReference>
<keyword evidence="5" id="KW-1185">Reference proteome</keyword>
<evidence type="ECO:0000256" key="2">
    <source>
        <dbReference type="SAM" id="SignalP"/>
    </source>
</evidence>
<proteinExistence type="inferred from homology"/>
<evidence type="ECO:0000313" key="3">
    <source>
        <dbReference type="EMBL" id="KAK8588986.1"/>
    </source>
</evidence>
<dbReference type="EMBL" id="JBBPBM010000004">
    <property type="protein sequence ID" value="KAK8588993.1"/>
    <property type="molecule type" value="Genomic_DNA"/>
</dbReference>
<dbReference type="PRINTS" id="PR00724">
    <property type="entry name" value="CRBOXYPTASEC"/>
</dbReference>
<dbReference type="Gene3D" id="3.40.50.11320">
    <property type="match status" value="1"/>
</dbReference>
<sequence length="605" mass="67218">MEIHGIFLICSLFLALGAGVDGFPANDLISKLPGQPDVNFRQFTGYIEVDDGAAGVSFFYYFVEAENDAMNRPLTVWLTGGPGCSAVGDAFSSVGPFITTKNARGLDRNLFSWNKVSNLLFIDSPIGAGWSYSNASGPYKNGDDSTKKLLVSFMQKWYEKYPNFKSKDLYVAGSSYGGHFVPNLANGLLDDNKQSKELKFNVKGIALGNPLLRSKLDILARFDFFHARGQVDNVVYDQVKKECNTLDENNYFSKYETNWTKPCSLILEDNHLFPNLFDAIREPCDGNLTDLSLGRELTRVSQGVDMCTFLRADFYFNIPEVQKAFHGNRTNLPYPWMGCFMHKFLYNADDHNRDMLPVLKSLLQQSVPITIFSGDVDGLIPAMGTLKHLYKFSEEMNITSTKEEAWSHENKEGGKKYSFGDLLTFFTVIGANHHVAFSKPSEALYLFTDFTIKTFQAIRISRRIKIQEKIAVESIIDRGVIETLKFSIIAITINVIIVAEEDSSRNSHPGFHCCEEGDIVDSSCSLSGDSSDSSHVNLVSGKCVIMNEHGCPVECERIRVSGAMDPANASLNVCYEAFTSKGISWAVCVDLANGNSEAVSHELIA</sequence>
<dbReference type="InterPro" id="IPR001563">
    <property type="entry name" value="Peptidase_S10"/>
</dbReference>
<evidence type="ECO:0000313" key="4">
    <source>
        <dbReference type="EMBL" id="KAK8588993.1"/>
    </source>
</evidence>
<dbReference type="PANTHER" id="PTHR11802">
    <property type="entry name" value="SERINE PROTEASE FAMILY S10 SERINE CARBOXYPEPTIDASE"/>
    <property type="match status" value="1"/>
</dbReference>
<dbReference type="SUPFAM" id="SSF53474">
    <property type="entry name" value="alpha/beta-Hydrolases"/>
    <property type="match status" value="1"/>
</dbReference>
<comment type="caution">
    <text evidence="3">The sequence shown here is derived from an EMBL/GenBank/DDBJ whole genome shotgun (WGS) entry which is preliminary data.</text>
</comment>
<evidence type="ECO:0000313" key="5">
    <source>
        <dbReference type="Proteomes" id="UP001472677"/>
    </source>
</evidence>
<gene>
    <name evidence="3" type="ORF">V6N12_023395</name>
    <name evidence="4" type="ORF">V6N12_023402</name>
</gene>
<organism evidence="3 5">
    <name type="scientific">Hibiscus sabdariffa</name>
    <name type="common">roselle</name>
    <dbReference type="NCBI Taxonomy" id="183260"/>
    <lineage>
        <taxon>Eukaryota</taxon>
        <taxon>Viridiplantae</taxon>
        <taxon>Streptophyta</taxon>
        <taxon>Embryophyta</taxon>
        <taxon>Tracheophyta</taxon>
        <taxon>Spermatophyta</taxon>
        <taxon>Magnoliopsida</taxon>
        <taxon>eudicotyledons</taxon>
        <taxon>Gunneridae</taxon>
        <taxon>Pentapetalae</taxon>
        <taxon>rosids</taxon>
        <taxon>malvids</taxon>
        <taxon>Malvales</taxon>
        <taxon>Malvaceae</taxon>
        <taxon>Malvoideae</taxon>
        <taxon>Hibiscus</taxon>
    </lineage>
</organism>
<dbReference type="PANTHER" id="PTHR11802:SF227">
    <property type="entry name" value="SERINE CARBOXYPEPTIDASE-LIKE 41"/>
    <property type="match status" value="1"/>
</dbReference>
<comment type="similarity">
    <text evidence="1">Belongs to the peptidase S10 family.</text>
</comment>
<accession>A0ABR2FXJ6</accession>
<feature type="chain" id="PRO_5045031606" description="Serine carboxypeptidase-like 44" evidence="2">
    <location>
        <begin position="23"/>
        <end position="605"/>
    </location>
</feature>
<evidence type="ECO:0008006" key="6">
    <source>
        <dbReference type="Google" id="ProtNLM"/>
    </source>
</evidence>